<evidence type="ECO:0000313" key="3">
    <source>
        <dbReference type="Proteomes" id="UP000053424"/>
    </source>
</evidence>
<evidence type="ECO:0000313" key="2">
    <source>
        <dbReference type="EMBL" id="KIM39571.1"/>
    </source>
</evidence>
<organism evidence="2 3">
    <name type="scientific">Hebeloma cylindrosporum</name>
    <dbReference type="NCBI Taxonomy" id="76867"/>
    <lineage>
        <taxon>Eukaryota</taxon>
        <taxon>Fungi</taxon>
        <taxon>Dikarya</taxon>
        <taxon>Basidiomycota</taxon>
        <taxon>Agaricomycotina</taxon>
        <taxon>Agaricomycetes</taxon>
        <taxon>Agaricomycetidae</taxon>
        <taxon>Agaricales</taxon>
        <taxon>Agaricineae</taxon>
        <taxon>Hymenogastraceae</taxon>
        <taxon>Hebeloma</taxon>
    </lineage>
</organism>
<dbReference type="HOGENOM" id="CLU_2867888_0_0_1"/>
<gene>
    <name evidence="2" type="ORF">M413DRAFT_193398</name>
</gene>
<proteinExistence type="predicted"/>
<dbReference type="Proteomes" id="UP000053424">
    <property type="component" value="Unassembled WGS sequence"/>
</dbReference>
<reference evidence="3" key="2">
    <citation type="submission" date="2015-01" db="EMBL/GenBank/DDBJ databases">
        <title>Evolutionary Origins and Diversification of the Mycorrhizal Mutualists.</title>
        <authorList>
            <consortium name="DOE Joint Genome Institute"/>
            <consortium name="Mycorrhizal Genomics Consortium"/>
            <person name="Kohler A."/>
            <person name="Kuo A."/>
            <person name="Nagy L.G."/>
            <person name="Floudas D."/>
            <person name="Copeland A."/>
            <person name="Barry K.W."/>
            <person name="Cichocki N."/>
            <person name="Veneault-Fourrey C."/>
            <person name="LaButti K."/>
            <person name="Lindquist E.A."/>
            <person name="Lipzen A."/>
            <person name="Lundell T."/>
            <person name="Morin E."/>
            <person name="Murat C."/>
            <person name="Riley R."/>
            <person name="Ohm R."/>
            <person name="Sun H."/>
            <person name="Tunlid A."/>
            <person name="Henrissat B."/>
            <person name="Grigoriev I.V."/>
            <person name="Hibbett D.S."/>
            <person name="Martin F."/>
        </authorList>
    </citation>
    <scope>NUCLEOTIDE SEQUENCE [LARGE SCALE GENOMIC DNA]</scope>
    <source>
        <strain evidence="3">h7</strain>
    </source>
</reference>
<evidence type="ECO:0000256" key="1">
    <source>
        <dbReference type="SAM" id="Phobius"/>
    </source>
</evidence>
<accession>A0A0C3C7L3</accession>
<feature type="transmembrane region" description="Helical" evidence="1">
    <location>
        <begin position="21"/>
        <end position="39"/>
    </location>
</feature>
<keyword evidence="1" id="KW-1133">Transmembrane helix</keyword>
<keyword evidence="3" id="KW-1185">Reference proteome</keyword>
<sequence length="64" mass="7297">MPSPRCVAKWKPSAMCILTQSSPYLLSNFFSLFFALFLYPSTQTFCYWTAPAFSGFGESQTTFF</sequence>
<dbReference type="AlphaFoldDB" id="A0A0C3C7L3"/>
<name>A0A0C3C7L3_HEBCY</name>
<dbReference type="EMBL" id="KN831785">
    <property type="protein sequence ID" value="KIM39571.1"/>
    <property type="molecule type" value="Genomic_DNA"/>
</dbReference>
<keyword evidence="1" id="KW-0472">Membrane</keyword>
<protein>
    <submittedName>
        <fullName evidence="2">Uncharacterized protein</fullName>
    </submittedName>
</protein>
<keyword evidence="1" id="KW-0812">Transmembrane</keyword>
<reference evidence="2 3" key="1">
    <citation type="submission" date="2014-04" db="EMBL/GenBank/DDBJ databases">
        <authorList>
            <consortium name="DOE Joint Genome Institute"/>
            <person name="Kuo A."/>
            <person name="Gay G."/>
            <person name="Dore J."/>
            <person name="Kohler A."/>
            <person name="Nagy L.G."/>
            <person name="Floudas D."/>
            <person name="Copeland A."/>
            <person name="Barry K.W."/>
            <person name="Cichocki N."/>
            <person name="Veneault-Fourrey C."/>
            <person name="LaButti K."/>
            <person name="Lindquist E.A."/>
            <person name="Lipzen A."/>
            <person name="Lundell T."/>
            <person name="Morin E."/>
            <person name="Murat C."/>
            <person name="Sun H."/>
            <person name="Tunlid A."/>
            <person name="Henrissat B."/>
            <person name="Grigoriev I.V."/>
            <person name="Hibbett D.S."/>
            <person name="Martin F."/>
            <person name="Nordberg H.P."/>
            <person name="Cantor M.N."/>
            <person name="Hua S.X."/>
        </authorList>
    </citation>
    <scope>NUCLEOTIDE SEQUENCE [LARGE SCALE GENOMIC DNA]</scope>
    <source>
        <strain evidence="3">h7</strain>
    </source>
</reference>